<dbReference type="PANTHER" id="PTHR33744">
    <property type="entry name" value="CARBOHYDRATE DIACID REGULATOR"/>
    <property type="match status" value="1"/>
</dbReference>
<gene>
    <name evidence="3" type="ORF">CHR55_06610</name>
</gene>
<name>A0A2A5JEU8_RHOSG</name>
<proteinExistence type="predicted"/>
<accession>A0A2A5JEU8</accession>
<dbReference type="PANTHER" id="PTHR33744:SF1">
    <property type="entry name" value="DNA-BINDING TRANSCRIPTIONAL ACTIVATOR ADER"/>
    <property type="match status" value="1"/>
</dbReference>
<dbReference type="InterPro" id="IPR025736">
    <property type="entry name" value="PucR_C-HTH_dom"/>
</dbReference>
<evidence type="ECO:0000259" key="2">
    <source>
        <dbReference type="Pfam" id="PF13556"/>
    </source>
</evidence>
<evidence type="ECO:0000313" key="4">
    <source>
        <dbReference type="Proteomes" id="UP000230886"/>
    </source>
</evidence>
<protein>
    <submittedName>
        <fullName evidence="3">CdaR family transcriptional regulator</fullName>
    </submittedName>
</protein>
<dbReference type="AlphaFoldDB" id="A0A2A5JEU8"/>
<sequence length="512" mass="54704">MPMTVRRLAATTSLGLTIVAGHDDVDLSISWAHAIELQDPTRWLAGGELVMTTGLHLPRSATKQYEYVERIAQTGAVALAFDTGTVHERVPDAIIKAGDELGFAVLSVAKETPFIAISRAVIDELTADQIRTVQAVVDAQEKLARALLDGVPALITALGRAVHAAVCVLDRDGAVLALTEGASSSLPERIRERSGKERSRIVVDDDGHLAIHRLAVSGTLAVASEAALDQSERLLVGHTVSLLTIELAKPLRVVDAEQRLRLAVTTMVRQAGGDVDESLLRYFGFESETTVVATALTDVGPLLAATDITSAALEEESVPYLLAPLTDGTGVWFVVKSEVAEKVTRSVYARVRENSRRSINGGIGGVRPMTGVAASLREAVSAAKVGQVEGHTLVPFSELGTFSLLLSVQSSDVLQSIAASGLGVLEGYDAENGSRLVDSIEAFLHHNGQWESAAAQLGVHRHTLRNRMDKAAELIGRDLDSAHTRSELWIALKARELLQAESNSDHARPPLR</sequence>
<dbReference type="Pfam" id="PF07905">
    <property type="entry name" value="PucR"/>
    <property type="match status" value="1"/>
</dbReference>
<feature type="domain" description="PucR C-terminal helix-turn-helix" evidence="2">
    <location>
        <begin position="436"/>
        <end position="494"/>
    </location>
</feature>
<evidence type="ECO:0000259" key="1">
    <source>
        <dbReference type="Pfam" id="PF07905"/>
    </source>
</evidence>
<dbReference type="Gene3D" id="1.10.10.2840">
    <property type="entry name" value="PucR C-terminal helix-turn-helix domain"/>
    <property type="match status" value="1"/>
</dbReference>
<dbReference type="Pfam" id="PF13556">
    <property type="entry name" value="HTH_30"/>
    <property type="match status" value="1"/>
</dbReference>
<reference evidence="3 4" key="1">
    <citation type="submission" date="2017-07" db="EMBL/GenBank/DDBJ databases">
        <title>Draft sequence of Rhodococcus enclensis 23b-28.</title>
        <authorList>
            <person name="Besaury L."/>
            <person name="Sancelme M."/>
            <person name="Amato P."/>
            <person name="Lallement A."/>
            <person name="Delort A.-M."/>
        </authorList>
    </citation>
    <scope>NUCLEOTIDE SEQUENCE [LARGE SCALE GENOMIC DNA]</scope>
    <source>
        <strain evidence="3 4">23b-28</strain>
    </source>
</reference>
<dbReference type="InterPro" id="IPR051448">
    <property type="entry name" value="CdaR-like_regulators"/>
</dbReference>
<organism evidence="3 4">
    <name type="scientific">Rhodococcus qingshengii</name>
    <dbReference type="NCBI Taxonomy" id="334542"/>
    <lineage>
        <taxon>Bacteria</taxon>
        <taxon>Bacillati</taxon>
        <taxon>Actinomycetota</taxon>
        <taxon>Actinomycetes</taxon>
        <taxon>Mycobacteriales</taxon>
        <taxon>Nocardiaceae</taxon>
        <taxon>Rhodococcus</taxon>
        <taxon>Rhodococcus erythropolis group</taxon>
    </lineage>
</organism>
<dbReference type="InterPro" id="IPR042070">
    <property type="entry name" value="PucR_C-HTH_sf"/>
</dbReference>
<feature type="domain" description="Purine catabolism PurC-like" evidence="1">
    <location>
        <begin position="12"/>
        <end position="125"/>
    </location>
</feature>
<dbReference type="Proteomes" id="UP000230886">
    <property type="component" value="Unassembled WGS sequence"/>
</dbReference>
<dbReference type="InterPro" id="IPR012914">
    <property type="entry name" value="PucR_dom"/>
</dbReference>
<evidence type="ECO:0000313" key="3">
    <source>
        <dbReference type="EMBL" id="PCK28104.1"/>
    </source>
</evidence>
<dbReference type="RefSeq" id="WP_099697161.1">
    <property type="nucleotide sequence ID" value="NZ_JASIRN010000008.1"/>
</dbReference>
<dbReference type="EMBL" id="NOVD01000003">
    <property type="protein sequence ID" value="PCK28104.1"/>
    <property type="molecule type" value="Genomic_DNA"/>
</dbReference>
<comment type="caution">
    <text evidence="3">The sequence shown here is derived from an EMBL/GenBank/DDBJ whole genome shotgun (WGS) entry which is preliminary data.</text>
</comment>